<proteinExistence type="predicted"/>
<accession>A0A1W1E7F0</accession>
<protein>
    <submittedName>
        <fullName evidence="1">Uncharacterized protein</fullName>
    </submittedName>
</protein>
<gene>
    <name evidence="1" type="ORF">MNB_SUP05-SYMBIONT-5-391</name>
</gene>
<evidence type="ECO:0000313" key="1">
    <source>
        <dbReference type="EMBL" id="SFV89686.1"/>
    </source>
</evidence>
<name>A0A1W1E7F0_9ZZZZ</name>
<dbReference type="AlphaFoldDB" id="A0A1W1E7F0"/>
<reference evidence="1" key="1">
    <citation type="submission" date="2016-10" db="EMBL/GenBank/DDBJ databases">
        <authorList>
            <person name="de Groot N.N."/>
        </authorList>
    </citation>
    <scope>NUCLEOTIDE SEQUENCE</scope>
</reference>
<organism evidence="1">
    <name type="scientific">hydrothermal vent metagenome</name>
    <dbReference type="NCBI Taxonomy" id="652676"/>
    <lineage>
        <taxon>unclassified sequences</taxon>
        <taxon>metagenomes</taxon>
        <taxon>ecological metagenomes</taxon>
    </lineage>
</organism>
<dbReference type="EMBL" id="FPHZ01000252">
    <property type="protein sequence ID" value="SFV89686.1"/>
    <property type="molecule type" value="Genomic_DNA"/>
</dbReference>
<sequence length="40" mass="4442">MKTLKIIVLFFYATSIFAETNTESNACTSGSDTTVIYFVN</sequence>